<evidence type="ECO:0000256" key="2">
    <source>
        <dbReference type="ARBA" id="ARBA00022617"/>
    </source>
</evidence>
<evidence type="ECO:0000256" key="1">
    <source>
        <dbReference type="ARBA" id="ARBA00022448"/>
    </source>
</evidence>
<feature type="signal peptide" evidence="7">
    <location>
        <begin position="1"/>
        <end position="30"/>
    </location>
</feature>
<feature type="chain" id="PRO_5045695557" evidence="7">
    <location>
        <begin position="31"/>
        <end position="258"/>
    </location>
</feature>
<evidence type="ECO:0000313" key="9">
    <source>
        <dbReference type="EMBL" id="MFK2930290.1"/>
    </source>
</evidence>
<evidence type="ECO:0000256" key="5">
    <source>
        <dbReference type="ARBA" id="ARBA00023004"/>
    </source>
</evidence>
<name>A0ABW8KDT2_9GAMM</name>
<dbReference type="SUPFAM" id="SSF46626">
    <property type="entry name" value="Cytochrome c"/>
    <property type="match status" value="2"/>
</dbReference>
<feature type="domain" description="Cytochrome c" evidence="8">
    <location>
        <begin position="63"/>
        <end position="141"/>
    </location>
</feature>
<organism evidence="9 10">
    <name type="scientific">Dyella agri</name>
    <dbReference type="NCBI Taxonomy" id="1926869"/>
    <lineage>
        <taxon>Bacteria</taxon>
        <taxon>Pseudomonadati</taxon>
        <taxon>Pseudomonadota</taxon>
        <taxon>Gammaproteobacteria</taxon>
        <taxon>Lysobacterales</taxon>
        <taxon>Rhodanobacteraceae</taxon>
        <taxon>Dyella</taxon>
    </lineage>
</organism>
<evidence type="ECO:0000259" key="8">
    <source>
        <dbReference type="PROSITE" id="PS51007"/>
    </source>
</evidence>
<dbReference type="Gene3D" id="1.10.760.10">
    <property type="entry name" value="Cytochrome c-like domain"/>
    <property type="match status" value="2"/>
</dbReference>
<sequence length="258" mass="26614">MGFRFAGFRPAVFSSAAVLIFAMAAGTAIAQDAAKSTAEPAKAATAAQPAAAPATAEAAAKPGDAAAGQGKAAACGACHGMDGNSTDPQYPKLAGQSEQYIVHQLENFKSSKRQNPIMLGMATPLSEQDMHDVGAYFASKTALPGVADQALVEHGQQLFREGDVKRGIPACMACHSIDGRGNPGAMYPQLESQHAQYIQATLKAWHDGTSWGTDAHSQVMPAIAQKLSTDDIAALASYVEGLHPATAEDLPKPAAATP</sequence>
<dbReference type="PANTHER" id="PTHR33751:SF9">
    <property type="entry name" value="CYTOCHROME C4"/>
    <property type="match status" value="1"/>
</dbReference>
<dbReference type="InterPro" id="IPR036909">
    <property type="entry name" value="Cyt_c-like_dom_sf"/>
</dbReference>
<dbReference type="PRINTS" id="PR00605">
    <property type="entry name" value="CYTCHROMECIC"/>
</dbReference>
<dbReference type="PANTHER" id="PTHR33751">
    <property type="entry name" value="CBB3-TYPE CYTOCHROME C OXIDASE SUBUNIT FIXP"/>
    <property type="match status" value="1"/>
</dbReference>
<keyword evidence="2 6" id="KW-0349">Heme</keyword>
<evidence type="ECO:0000313" key="10">
    <source>
        <dbReference type="Proteomes" id="UP001620397"/>
    </source>
</evidence>
<dbReference type="InterPro" id="IPR050597">
    <property type="entry name" value="Cytochrome_c_Oxidase_Subunit"/>
</dbReference>
<evidence type="ECO:0000256" key="3">
    <source>
        <dbReference type="ARBA" id="ARBA00022723"/>
    </source>
</evidence>
<dbReference type="EMBL" id="JADIKL010000002">
    <property type="protein sequence ID" value="MFK2930290.1"/>
    <property type="molecule type" value="Genomic_DNA"/>
</dbReference>
<dbReference type="Pfam" id="PF00034">
    <property type="entry name" value="Cytochrom_C"/>
    <property type="match status" value="2"/>
</dbReference>
<dbReference type="PROSITE" id="PS51007">
    <property type="entry name" value="CYTC"/>
    <property type="match status" value="2"/>
</dbReference>
<comment type="caution">
    <text evidence="9">The sequence shown here is derived from an EMBL/GenBank/DDBJ whole genome shotgun (WGS) entry which is preliminary data.</text>
</comment>
<reference evidence="9 10" key="1">
    <citation type="submission" date="2020-10" db="EMBL/GenBank/DDBJ databases">
        <title>Phylogeny of dyella-like bacteria.</title>
        <authorList>
            <person name="Fu J."/>
        </authorList>
    </citation>
    <scope>NUCLEOTIDE SEQUENCE [LARGE SCALE GENOMIC DNA]</scope>
    <source>
        <strain evidence="9 10">DKC-1</strain>
    </source>
</reference>
<dbReference type="RefSeq" id="WP_404537020.1">
    <property type="nucleotide sequence ID" value="NZ_JADIKL010000002.1"/>
</dbReference>
<gene>
    <name evidence="9" type="ORF">ISP14_05730</name>
</gene>
<keyword evidence="7" id="KW-0732">Signal</keyword>
<accession>A0ABW8KDT2</accession>
<evidence type="ECO:0000256" key="7">
    <source>
        <dbReference type="SAM" id="SignalP"/>
    </source>
</evidence>
<keyword evidence="5 6" id="KW-0408">Iron</keyword>
<keyword evidence="4" id="KW-0249">Electron transport</keyword>
<dbReference type="InterPro" id="IPR009056">
    <property type="entry name" value="Cyt_c-like_dom"/>
</dbReference>
<dbReference type="InterPro" id="IPR008168">
    <property type="entry name" value="Cyt_C_IC"/>
</dbReference>
<keyword evidence="3 6" id="KW-0479">Metal-binding</keyword>
<evidence type="ECO:0000256" key="6">
    <source>
        <dbReference type="PROSITE-ProRule" id="PRU00433"/>
    </source>
</evidence>
<proteinExistence type="predicted"/>
<feature type="domain" description="Cytochrome c" evidence="8">
    <location>
        <begin position="150"/>
        <end position="243"/>
    </location>
</feature>
<keyword evidence="10" id="KW-1185">Reference proteome</keyword>
<protein>
    <submittedName>
        <fullName evidence="9">Cytochrome c4</fullName>
    </submittedName>
</protein>
<evidence type="ECO:0000256" key="4">
    <source>
        <dbReference type="ARBA" id="ARBA00022982"/>
    </source>
</evidence>
<keyword evidence="1" id="KW-0813">Transport</keyword>
<dbReference type="Proteomes" id="UP001620397">
    <property type="component" value="Unassembled WGS sequence"/>
</dbReference>